<feature type="domain" description="FCP1 homology" evidence="1">
    <location>
        <begin position="37"/>
        <end position="249"/>
    </location>
</feature>
<dbReference type="Gene3D" id="3.40.50.1000">
    <property type="entry name" value="HAD superfamily/HAD-like"/>
    <property type="match status" value="1"/>
</dbReference>
<dbReference type="Proteomes" id="UP001190700">
    <property type="component" value="Unassembled WGS sequence"/>
</dbReference>
<dbReference type="Pfam" id="PF03031">
    <property type="entry name" value="NIF"/>
    <property type="match status" value="1"/>
</dbReference>
<dbReference type="SMART" id="SM00577">
    <property type="entry name" value="CPDc"/>
    <property type="match status" value="1"/>
</dbReference>
<gene>
    <name evidence="2" type="ORF">CYMTET_14653</name>
</gene>
<accession>A0AAE0GFL0</accession>
<dbReference type="PROSITE" id="PS50969">
    <property type="entry name" value="FCP1"/>
    <property type="match status" value="1"/>
</dbReference>
<dbReference type="SUPFAM" id="SSF56784">
    <property type="entry name" value="HAD-like"/>
    <property type="match status" value="1"/>
</dbReference>
<protein>
    <recommendedName>
        <fullName evidence="1">FCP1 homology domain-containing protein</fullName>
    </recommendedName>
</protein>
<dbReference type="InterPro" id="IPR004274">
    <property type="entry name" value="FCP1_dom"/>
</dbReference>
<dbReference type="InterPro" id="IPR036412">
    <property type="entry name" value="HAD-like_sf"/>
</dbReference>
<evidence type="ECO:0000313" key="3">
    <source>
        <dbReference type="Proteomes" id="UP001190700"/>
    </source>
</evidence>
<proteinExistence type="predicted"/>
<evidence type="ECO:0000313" key="2">
    <source>
        <dbReference type="EMBL" id="KAK3277330.1"/>
    </source>
</evidence>
<name>A0AAE0GFL0_9CHLO</name>
<dbReference type="EMBL" id="LGRX02006155">
    <property type="protein sequence ID" value="KAK3277330.1"/>
    <property type="molecule type" value="Genomic_DNA"/>
</dbReference>
<dbReference type="InterPro" id="IPR023214">
    <property type="entry name" value="HAD_sf"/>
</dbReference>
<organism evidence="2 3">
    <name type="scientific">Cymbomonas tetramitiformis</name>
    <dbReference type="NCBI Taxonomy" id="36881"/>
    <lineage>
        <taxon>Eukaryota</taxon>
        <taxon>Viridiplantae</taxon>
        <taxon>Chlorophyta</taxon>
        <taxon>Pyramimonadophyceae</taxon>
        <taxon>Pyramimonadales</taxon>
        <taxon>Pyramimonadaceae</taxon>
        <taxon>Cymbomonas</taxon>
    </lineage>
</organism>
<reference evidence="2 3" key="1">
    <citation type="journal article" date="2015" name="Genome Biol. Evol.">
        <title>Comparative Genomics of a Bacterivorous Green Alga Reveals Evolutionary Causalities and Consequences of Phago-Mixotrophic Mode of Nutrition.</title>
        <authorList>
            <person name="Burns J.A."/>
            <person name="Paasch A."/>
            <person name="Narechania A."/>
            <person name="Kim E."/>
        </authorList>
    </citation>
    <scope>NUCLEOTIDE SEQUENCE [LARGE SCALE GENOMIC DNA]</scope>
    <source>
        <strain evidence="2 3">PLY_AMNH</strain>
    </source>
</reference>
<dbReference type="AlphaFoldDB" id="A0AAE0GFL0"/>
<sequence length="275" mass="31800">MSKARESFIDEVEDSVEAICERLHQELSLGAEASTETAQRRVLILLDLNGLLVCRTKERLPLRQPDFIVPVGYRKQIPTYYYIRPFARELVSCLLHDPRCEVAIYTSIMAKNMMPVLRAFDNYFKDMTAQGTFEPIECDASASGYIDSYDESLSDTVIGLFDQPYNAPDPEGPNDWDTKRDLDLIWRVPKIRCQGFDHTNTLVIDAEERKVKDYRENALVVPEYDEVELRRPVHDRRVLMTLLGYLENTLFPNMQMSTENTIAQILKKNPPRIET</sequence>
<comment type="caution">
    <text evidence="2">The sequence shown here is derived from an EMBL/GenBank/DDBJ whole genome shotgun (WGS) entry which is preliminary data.</text>
</comment>
<keyword evidence="3" id="KW-1185">Reference proteome</keyword>
<evidence type="ECO:0000259" key="1">
    <source>
        <dbReference type="PROSITE" id="PS50969"/>
    </source>
</evidence>